<dbReference type="AlphaFoldDB" id="A0A5C4SZV6"/>
<protein>
    <submittedName>
        <fullName evidence="1">Uncharacterized protein</fullName>
    </submittedName>
</protein>
<dbReference type="EMBL" id="VDCQ01000066">
    <property type="protein sequence ID" value="TNJ62045.1"/>
    <property type="molecule type" value="Genomic_DNA"/>
</dbReference>
<gene>
    <name evidence="1" type="ORF">FE784_32495</name>
</gene>
<reference evidence="1 2" key="1">
    <citation type="submission" date="2019-05" db="EMBL/GenBank/DDBJ databases">
        <title>We sequenced the genome of Paenibacillus hemerocallicola KCTC 33185 for further insight into its adaptation and study the phylogeny of Paenibacillus.</title>
        <authorList>
            <person name="Narsing Rao M.P."/>
        </authorList>
    </citation>
    <scope>NUCLEOTIDE SEQUENCE [LARGE SCALE GENOMIC DNA]</scope>
    <source>
        <strain evidence="1 2">KCTC 33185</strain>
    </source>
</reference>
<comment type="caution">
    <text evidence="1">The sequence shown here is derived from an EMBL/GenBank/DDBJ whole genome shotgun (WGS) entry which is preliminary data.</text>
</comment>
<dbReference type="Proteomes" id="UP000307943">
    <property type="component" value="Unassembled WGS sequence"/>
</dbReference>
<evidence type="ECO:0000313" key="2">
    <source>
        <dbReference type="Proteomes" id="UP000307943"/>
    </source>
</evidence>
<name>A0A5C4SZV6_9BACL</name>
<proteinExistence type="predicted"/>
<keyword evidence="2" id="KW-1185">Reference proteome</keyword>
<organism evidence="1 2">
    <name type="scientific">Paenibacillus hemerocallicola</name>
    <dbReference type="NCBI Taxonomy" id="1172614"/>
    <lineage>
        <taxon>Bacteria</taxon>
        <taxon>Bacillati</taxon>
        <taxon>Bacillota</taxon>
        <taxon>Bacilli</taxon>
        <taxon>Bacillales</taxon>
        <taxon>Paenibacillaceae</taxon>
        <taxon>Paenibacillus</taxon>
    </lineage>
</organism>
<accession>A0A5C4SZV6</accession>
<sequence>MKKENYELQHPENLNVNKFNKGDIVIRKIESDNSSAKTLSVMSKTRSEIECWSMDGQVISFAPEELLTAAETKEALESSRLRKAASVQLIASANKRKGSHG</sequence>
<evidence type="ECO:0000313" key="1">
    <source>
        <dbReference type="EMBL" id="TNJ62045.1"/>
    </source>
</evidence>